<accession>A0A0W4ZPR8</accession>
<evidence type="ECO:0000313" key="2">
    <source>
        <dbReference type="EMBL" id="KTW30336.1"/>
    </source>
</evidence>
<evidence type="ECO:0008006" key="4">
    <source>
        <dbReference type="Google" id="ProtNLM"/>
    </source>
</evidence>
<keyword evidence="3" id="KW-1185">Reference proteome</keyword>
<dbReference type="GeneID" id="28935612"/>
<dbReference type="Proteomes" id="UP000054454">
    <property type="component" value="Unassembled WGS sequence"/>
</dbReference>
<dbReference type="OrthoDB" id="10337653at2759"/>
<dbReference type="RefSeq" id="XP_018227127.1">
    <property type="nucleotide sequence ID" value="XM_018369410.1"/>
</dbReference>
<organism evidence="2 3">
    <name type="scientific">Pneumocystis carinii (strain B80)</name>
    <name type="common">Rat pneumocystis pneumonia agent</name>
    <name type="synonym">Pneumocystis carinii f. sp. carinii</name>
    <dbReference type="NCBI Taxonomy" id="1408658"/>
    <lineage>
        <taxon>Eukaryota</taxon>
        <taxon>Fungi</taxon>
        <taxon>Dikarya</taxon>
        <taxon>Ascomycota</taxon>
        <taxon>Taphrinomycotina</taxon>
        <taxon>Pneumocystomycetes</taxon>
        <taxon>Pneumocystaceae</taxon>
        <taxon>Pneumocystis</taxon>
    </lineage>
</organism>
<keyword evidence="1" id="KW-0175">Coiled coil</keyword>
<reference evidence="3" key="1">
    <citation type="journal article" date="2016" name="Nat. Commun.">
        <title>Genome analysis of three Pneumocystis species reveals adaptation mechanisms to life exclusively in mammalian hosts.</title>
        <authorList>
            <person name="Ma L."/>
            <person name="Chen Z."/>
            <person name="Huang D.W."/>
            <person name="Kutty G."/>
            <person name="Ishihara M."/>
            <person name="Wang H."/>
            <person name="Abouelleil A."/>
            <person name="Bishop L."/>
            <person name="Davey E."/>
            <person name="Deng R."/>
            <person name="Deng X."/>
            <person name="Fan L."/>
            <person name="Fantoni G."/>
            <person name="Fitzgerald M."/>
            <person name="Gogineni E."/>
            <person name="Goldberg J.M."/>
            <person name="Handley G."/>
            <person name="Hu X."/>
            <person name="Huber C."/>
            <person name="Jiao X."/>
            <person name="Jones K."/>
            <person name="Levin J.Z."/>
            <person name="Liu Y."/>
            <person name="Macdonald P."/>
            <person name="Melnikov A."/>
            <person name="Raley C."/>
            <person name="Sassi M."/>
            <person name="Sherman B.T."/>
            <person name="Song X."/>
            <person name="Sykes S."/>
            <person name="Tran B."/>
            <person name="Walsh L."/>
            <person name="Xia Y."/>
            <person name="Yang J."/>
            <person name="Young S."/>
            <person name="Zeng Q."/>
            <person name="Zheng X."/>
            <person name="Stephens R."/>
            <person name="Nusbaum C."/>
            <person name="Birren B.W."/>
            <person name="Azadi P."/>
            <person name="Lempicki R.A."/>
            <person name="Cuomo C.A."/>
            <person name="Kovacs J.A."/>
        </authorList>
    </citation>
    <scope>NUCLEOTIDE SEQUENCE [LARGE SCALE GENOMIC DNA]</scope>
    <source>
        <strain evidence="3">B80</strain>
    </source>
</reference>
<comment type="caution">
    <text evidence="2">The sequence shown here is derived from an EMBL/GenBank/DDBJ whole genome shotgun (WGS) entry which is preliminary data.</text>
</comment>
<dbReference type="AlphaFoldDB" id="A0A0W4ZPR8"/>
<proteinExistence type="predicted"/>
<dbReference type="VEuPathDB" id="FungiDB:T552_00809"/>
<protein>
    <recommendedName>
        <fullName evidence="4">Biogenesis of lysosome-related organelles complex 1 subunit 7</fullName>
    </recommendedName>
</protein>
<sequence>MESQKNILNYLEKDHEISHSLHDLLDPLIKTMFLNLKNVYNTKKKLKEQLDCLIEKLKIYLDLVNSHVLEGIYSDCIQLKARIELIHKTFEEIKSRIEKCSILNQY</sequence>
<evidence type="ECO:0000256" key="1">
    <source>
        <dbReference type="SAM" id="Coils"/>
    </source>
</evidence>
<dbReference type="EMBL" id="LFVZ01000003">
    <property type="protein sequence ID" value="KTW30336.1"/>
    <property type="molecule type" value="Genomic_DNA"/>
</dbReference>
<evidence type="ECO:0000313" key="3">
    <source>
        <dbReference type="Proteomes" id="UP000054454"/>
    </source>
</evidence>
<gene>
    <name evidence="2" type="ORF">T552_00809</name>
</gene>
<name>A0A0W4ZPR8_PNEC8</name>
<feature type="coiled-coil region" evidence="1">
    <location>
        <begin position="36"/>
        <end position="63"/>
    </location>
</feature>